<evidence type="ECO:0000313" key="2">
    <source>
        <dbReference type="EMBL" id="BBX53411.1"/>
    </source>
</evidence>
<feature type="domain" description="Mycothiol-dependent maleylpyruvate isomerase metal-binding" evidence="1">
    <location>
        <begin position="14"/>
        <end position="87"/>
    </location>
</feature>
<dbReference type="KEGG" id="mpof:MPOR_44370"/>
<reference evidence="2 3" key="1">
    <citation type="journal article" date="2019" name="Emerg. Microbes Infect.">
        <title>Comprehensive subspecies identification of 175 nontuberculous mycobacteria species based on 7547 genomic profiles.</title>
        <authorList>
            <person name="Matsumoto Y."/>
            <person name="Kinjo T."/>
            <person name="Motooka D."/>
            <person name="Nabeya D."/>
            <person name="Jung N."/>
            <person name="Uechi K."/>
            <person name="Horii T."/>
            <person name="Iida T."/>
            <person name="Fujita J."/>
            <person name="Nakamura S."/>
        </authorList>
    </citation>
    <scope>NUCLEOTIDE SEQUENCE [LARGE SCALE GENOMIC DNA]</scope>
    <source>
        <strain evidence="2 3">JCM 12603</strain>
    </source>
</reference>
<evidence type="ECO:0000313" key="3">
    <source>
        <dbReference type="Proteomes" id="UP000466785"/>
    </source>
</evidence>
<accession>A0A6N4VFM0</accession>
<organism evidence="2 3">
    <name type="scientific">Mycolicibacterium poriferae</name>
    <dbReference type="NCBI Taxonomy" id="39694"/>
    <lineage>
        <taxon>Bacteria</taxon>
        <taxon>Bacillati</taxon>
        <taxon>Actinomycetota</taxon>
        <taxon>Actinomycetes</taxon>
        <taxon>Mycobacteriales</taxon>
        <taxon>Mycobacteriaceae</taxon>
        <taxon>Mycolicibacterium</taxon>
    </lineage>
</organism>
<dbReference type="InterPro" id="IPR034660">
    <property type="entry name" value="DinB/YfiT-like"/>
</dbReference>
<dbReference type="EMBL" id="AP022570">
    <property type="protein sequence ID" value="BBX53411.1"/>
    <property type="molecule type" value="Genomic_DNA"/>
</dbReference>
<dbReference type="InterPro" id="IPR017517">
    <property type="entry name" value="Maleyloyr_isom"/>
</dbReference>
<evidence type="ECO:0000259" key="1">
    <source>
        <dbReference type="Pfam" id="PF11716"/>
    </source>
</evidence>
<dbReference type="InterPro" id="IPR024344">
    <property type="entry name" value="MDMPI_metal-binding"/>
</dbReference>
<sequence length="200" mass="21968">MDTGTVWRHIDIQRGELADLLEDLDAADPDCWQTPSLCTGWTVRHVAAHLTHAALPMPRMLVEAARSGFRFDALVNRMAVADRRPASEIATNLRGVVGSRRHPPGTTAQDPLTDVLVHTQDICIPLGIDRPMPAAAAVVAAHRVWQRGFPFHARRRFAGVRLVASDADFAVGQGRVLEMPIRELLLLLTGRPVEAAERLS</sequence>
<dbReference type="AlphaFoldDB" id="A0A6N4VFM0"/>
<dbReference type="Gene3D" id="1.20.120.450">
    <property type="entry name" value="dinb family like domain"/>
    <property type="match status" value="1"/>
</dbReference>
<keyword evidence="3" id="KW-1185">Reference proteome</keyword>
<dbReference type="GO" id="GO:0046872">
    <property type="term" value="F:metal ion binding"/>
    <property type="evidence" value="ECO:0007669"/>
    <property type="project" value="InterPro"/>
</dbReference>
<protein>
    <recommendedName>
        <fullName evidence="1">Mycothiol-dependent maleylpyruvate isomerase metal-binding domain-containing protein</fullName>
    </recommendedName>
</protein>
<dbReference type="SUPFAM" id="SSF109854">
    <property type="entry name" value="DinB/YfiT-like putative metalloenzymes"/>
    <property type="match status" value="1"/>
</dbReference>
<name>A0A6N4VFM0_9MYCO</name>
<dbReference type="Pfam" id="PF11716">
    <property type="entry name" value="MDMPI_N"/>
    <property type="match status" value="1"/>
</dbReference>
<dbReference type="NCBIfam" id="TIGR03083">
    <property type="entry name" value="maleylpyruvate isomerase family mycothiol-dependent enzyme"/>
    <property type="match status" value="1"/>
</dbReference>
<proteinExistence type="predicted"/>
<gene>
    <name evidence="2" type="ORF">MPOR_44370</name>
</gene>
<dbReference type="RefSeq" id="WP_163677608.1">
    <property type="nucleotide sequence ID" value="NZ_AP022570.1"/>
</dbReference>
<dbReference type="Proteomes" id="UP000466785">
    <property type="component" value="Chromosome"/>
</dbReference>